<reference evidence="2 3" key="1">
    <citation type="submission" date="2019-11" db="EMBL/GenBank/DDBJ databases">
        <title>Comparative genomics of hydrocarbon-degrading Desulfosarcina strains.</title>
        <authorList>
            <person name="Watanabe M."/>
            <person name="Kojima H."/>
            <person name="Fukui M."/>
        </authorList>
    </citation>
    <scope>NUCLEOTIDE SEQUENCE [LARGE SCALE GENOMIC DNA]</scope>
    <source>
        <strain evidence="2 3">PP31</strain>
    </source>
</reference>
<organism evidence="2 3">
    <name type="scientific">Desulfosarcina widdelii</name>
    <dbReference type="NCBI Taxonomy" id="947919"/>
    <lineage>
        <taxon>Bacteria</taxon>
        <taxon>Pseudomonadati</taxon>
        <taxon>Thermodesulfobacteriota</taxon>
        <taxon>Desulfobacteria</taxon>
        <taxon>Desulfobacterales</taxon>
        <taxon>Desulfosarcinaceae</taxon>
        <taxon>Desulfosarcina</taxon>
    </lineage>
</organism>
<proteinExistence type="predicted"/>
<feature type="domain" description="ABC-three component systems C-terminal" evidence="1">
    <location>
        <begin position="224"/>
        <end position="353"/>
    </location>
</feature>
<evidence type="ECO:0000313" key="2">
    <source>
        <dbReference type="EMBL" id="BBO73477.1"/>
    </source>
</evidence>
<gene>
    <name evidence="2" type="ORF">DSCW_08940</name>
</gene>
<evidence type="ECO:0000259" key="1">
    <source>
        <dbReference type="Pfam" id="PF20282"/>
    </source>
</evidence>
<dbReference type="EMBL" id="AP021875">
    <property type="protein sequence ID" value="BBO73477.1"/>
    <property type="molecule type" value="Genomic_DNA"/>
</dbReference>
<dbReference type="InterPro" id="IPR046914">
    <property type="entry name" value="ABC-3C_CTD6"/>
</dbReference>
<dbReference type="Pfam" id="PF20282">
    <property type="entry name" value="CTD6"/>
    <property type="match status" value="1"/>
</dbReference>
<dbReference type="KEGG" id="dwd:DSCW_08940"/>
<dbReference type="Proteomes" id="UP000427769">
    <property type="component" value="Chromosome"/>
</dbReference>
<sequence length="355" mass="40117">MPLPTPPEPPEPAADTVASGPLVPAMDLMKLFSHDDWEAFVLEWAHSLKSEYYLVEKCGGAGDMGRDVIATVSENDPDVWDNFQCKHYDHPLRPSDIWLELGKAVYYSQQGEFTFPRKYRFVAPQGAGTTLIKLFKKPDALKAKLIEEWDGHCRNGITSTQEVVLEGDLQDHLDALDFSVIGYIPAQRLLDDHRGTPWHVARFGGGLPQRPQIPEPPDEPAENEVVYLSKLLAAYADHRGHPVVTMDDIAGVDELIRHYGRCRKDFYSAESLRGFSRDTLPPGSYEALQEEVLAGIQDIIDGCHEDGYRRLLEVVRAARQLQLTRHALVQRLDTRDRSGICHQLANDREEVRWVT</sequence>
<evidence type="ECO:0000313" key="3">
    <source>
        <dbReference type="Proteomes" id="UP000427769"/>
    </source>
</evidence>
<protein>
    <recommendedName>
        <fullName evidence="1">ABC-three component systems C-terminal domain-containing protein</fullName>
    </recommendedName>
</protein>
<keyword evidence="3" id="KW-1185">Reference proteome</keyword>
<dbReference type="AlphaFoldDB" id="A0A5K7ZAI2"/>
<name>A0A5K7ZAI2_9BACT</name>
<accession>A0A5K7ZAI2</accession>